<dbReference type="STRING" id="701347.Entcl_3267"/>
<keyword evidence="2" id="KW-1185">Reference proteome</keyword>
<dbReference type="Proteomes" id="UP000006872">
    <property type="component" value="Chromosome"/>
</dbReference>
<gene>
    <name evidence="1" type="ordered locus">Entcl_3267</name>
</gene>
<organism evidence="1 2">
    <name type="scientific">Enterobacter lignolyticus (strain SCF1)</name>
    <dbReference type="NCBI Taxonomy" id="701347"/>
    <lineage>
        <taxon>Bacteria</taxon>
        <taxon>Pseudomonadati</taxon>
        <taxon>Pseudomonadota</taxon>
        <taxon>Gammaproteobacteria</taxon>
        <taxon>Enterobacterales</taxon>
        <taxon>Enterobacteriaceae</taxon>
        <taxon>Pluralibacter</taxon>
    </lineage>
</organism>
<dbReference type="KEGG" id="esc:Entcl_3267"/>
<dbReference type="EMBL" id="CP002272">
    <property type="protein sequence ID" value="ADO49513.1"/>
    <property type="molecule type" value="Genomic_DNA"/>
</dbReference>
<dbReference type="eggNOG" id="ENOG5031F15">
    <property type="taxonomic scope" value="Bacteria"/>
</dbReference>
<reference evidence="2" key="1">
    <citation type="submission" date="2010-10" db="EMBL/GenBank/DDBJ databases">
        <title>Complete sequence of Enterobacter cloacae SCF1.</title>
        <authorList>
            <consortium name="US DOE Joint Genome Institute"/>
            <person name="Lucas S."/>
            <person name="Copeland A."/>
            <person name="Lapidus A."/>
            <person name="Cheng J.-F."/>
            <person name="Bruce D."/>
            <person name="Goodwin L."/>
            <person name="Pitluck S."/>
            <person name="Davenport K."/>
            <person name="Detter J.C."/>
            <person name="Han C."/>
            <person name="Tapia R."/>
            <person name="Land M."/>
            <person name="Hauser L."/>
            <person name="Chang Y.-J."/>
            <person name="Jeffries C."/>
            <person name="Kyrpides N."/>
            <person name="Ivanova N."/>
            <person name="Mikhailova N."/>
            <person name="DeAngelis K."/>
            <person name="Arkin A.P."/>
            <person name="Chivian D."/>
            <person name="Edwards B."/>
            <person name="Woo H."/>
            <person name="Hazen T.C."/>
            <person name="Woyke T."/>
        </authorList>
    </citation>
    <scope>NUCLEOTIDE SEQUENCE [LARGE SCALE GENOMIC DNA]</scope>
    <source>
        <strain evidence="2">SCF1</strain>
    </source>
</reference>
<dbReference type="RefSeq" id="WP_013367242.1">
    <property type="nucleotide sequence ID" value="NC_014618.1"/>
</dbReference>
<sequence>MPNLSFHIAEDRFDRFTDLPGFTHNCITLCCNILGAEPEKVHIIYIDVKPGCGYPVYAEINYRLTELRTSEVMENFMHELELAIQQASGLMARIRCFGFISSQIYAKN</sequence>
<protein>
    <submittedName>
        <fullName evidence="1">Uncharacterized protein</fullName>
    </submittedName>
</protein>
<name>E3G654_ENTLS</name>
<reference evidence="1 2" key="2">
    <citation type="journal article" date="2011" name="Stand. Genomic Sci.">
        <title>Complete genome sequence of 'Enterobacter lignolyticus' SCF1.</title>
        <authorList>
            <person name="Deangelis K.M."/>
            <person name="D'Haeseleer P."/>
            <person name="Chivian D."/>
            <person name="Fortney J.L."/>
            <person name="Khudyakov J."/>
            <person name="Simmons B."/>
            <person name="Woo H."/>
            <person name="Arkin A.P."/>
            <person name="Davenport K.W."/>
            <person name="Goodwin L."/>
            <person name="Chen A."/>
            <person name="Ivanova N."/>
            <person name="Kyrpides N.C."/>
            <person name="Mavromatis K."/>
            <person name="Woyke T."/>
            <person name="Hazen T.C."/>
        </authorList>
    </citation>
    <scope>NUCLEOTIDE SEQUENCE [LARGE SCALE GENOMIC DNA]</scope>
    <source>
        <strain evidence="1 2">SCF1</strain>
    </source>
</reference>
<proteinExistence type="predicted"/>
<dbReference type="AlphaFoldDB" id="E3G654"/>
<evidence type="ECO:0000313" key="1">
    <source>
        <dbReference type="EMBL" id="ADO49513.1"/>
    </source>
</evidence>
<dbReference type="HOGENOM" id="CLU_150685_0_0_6"/>
<accession>E3G654</accession>
<evidence type="ECO:0000313" key="2">
    <source>
        <dbReference type="Proteomes" id="UP000006872"/>
    </source>
</evidence>